<gene>
    <name evidence="7" type="ORF">N4R40_12260</name>
</gene>
<dbReference type="InterPro" id="IPR051328">
    <property type="entry name" value="T7SS_ABC-Transporter"/>
</dbReference>
<feature type="domain" description="ABC-2 type transporter transmembrane" evidence="6">
    <location>
        <begin position="383"/>
        <end position="705"/>
    </location>
</feature>
<keyword evidence="3 5" id="KW-1133">Transmembrane helix</keyword>
<dbReference type="PANTHER" id="PTHR43077">
    <property type="entry name" value="TRANSPORT PERMEASE YVFS-RELATED"/>
    <property type="match status" value="1"/>
</dbReference>
<protein>
    <submittedName>
        <fullName evidence="7">YhgE/Pip domain-containing protein</fullName>
    </submittedName>
</protein>
<feature type="transmembrane region" description="Helical" evidence="5">
    <location>
        <begin position="602"/>
        <end position="625"/>
    </location>
</feature>
<comment type="caution">
    <text evidence="7">The sequence shown here is derived from an EMBL/GenBank/DDBJ whole genome shotgun (WGS) entry which is preliminary data.</text>
</comment>
<dbReference type="NCBIfam" id="TIGR03062">
    <property type="entry name" value="pip_yhgE_Cterm"/>
    <property type="match status" value="1"/>
</dbReference>
<evidence type="ECO:0000313" key="7">
    <source>
        <dbReference type="EMBL" id="MCT9003135.1"/>
    </source>
</evidence>
<evidence type="ECO:0000256" key="2">
    <source>
        <dbReference type="ARBA" id="ARBA00022692"/>
    </source>
</evidence>
<evidence type="ECO:0000256" key="1">
    <source>
        <dbReference type="ARBA" id="ARBA00004141"/>
    </source>
</evidence>
<feature type="transmembrane region" description="Helical" evidence="5">
    <location>
        <begin position="21"/>
        <end position="44"/>
    </location>
</feature>
<feature type="transmembrane region" description="Helical" evidence="5">
    <location>
        <begin position="632"/>
        <end position="651"/>
    </location>
</feature>
<dbReference type="NCBIfam" id="TIGR03061">
    <property type="entry name" value="pip_yhgE_Nterm"/>
    <property type="match status" value="1"/>
</dbReference>
<proteinExistence type="predicted"/>
<keyword evidence="4 5" id="KW-0472">Membrane</keyword>
<accession>A0ABT2PET3</accession>
<feature type="transmembrane region" description="Helical" evidence="5">
    <location>
        <begin position="530"/>
        <end position="551"/>
    </location>
</feature>
<dbReference type="Gene3D" id="3.40.1710.10">
    <property type="entry name" value="abc type-2 transporter like domain"/>
    <property type="match status" value="1"/>
</dbReference>
<evidence type="ECO:0000313" key="8">
    <source>
        <dbReference type="Proteomes" id="UP001300496"/>
    </source>
</evidence>
<evidence type="ECO:0000256" key="5">
    <source>
        <dbReference type="SAM" id="Phobius"/>
    </source>
</evidence>
<evidence type="ECO:0000256" key="3">
    <source>
        <dbReference type="ARBA" id="ARBA00022989"/>
    </source>
</evidence>
<evidence type="ECO:0000259" key="6">
    <source>
        <dbReference type="Pfam" id="PF12698"/>
    </source>
</evidence>
<feature type="transmembrane region" description="Helical" evidence="5">
    <location>
        <begin position="572"/>
        <end position="596"/>
    </location>
</feature>
<dbReference type="RefSeq" id="WP_261607654.1">
    <property type="nucleotide sequence ID" value="NZ_JAODOR010000014.1"/>
</dbReference>
<dbReference type="InterPro" id="IPR017500">
    <property type="entry name" value="Phage_infect_YhgE_N"/>
</dbReference>
<feature type="transmembrane region" description="Helical" evidence="5">
    <location>
        <begin position="686"/>
        <end position="707"/>
    </location>
</feature>
<comment type="subcellular location">
    <subcellularLocation>
        <location evidence="1">Membrane</location>
        <topology evidence="1">Multi-pass membrane protein</topology>
    </subcellularLocation>
</comment>
<organism evidence="7 8">
    <name type="scientific">Microbacterium memoriense</name>
    <dbReference type="NCBI Taxonomy" id="2978350"/>
    <lineage>
        <taxon>Bacteria</taxon>
        <taxon>Bacillati</taxon>
        <taxon>Actinomycetota</taxon>
        <taxon>Actinomycetes</taxon>
        <taxon>Micrococcales</taxon>
        <taxon>Microbacteriaceae</taxon>
        <taxon>Microbacterium</taxon>
    </lineage>
</organism>
<dbReference type="InterPro" id="IPR013525">
    <property type="entry name" value="ABC2_TM"/>
</dbReference>
<keyword evidence="2 5" id="KW-0812">Transmembrane</keyword>
<dbReference type="Pfam" id="PF12698">
    <property type="entry name" value="ABC2_membrane_3"/>
    <property type="match status" value="1"/>
</dbReference>
<dbReference type="Proteomes" id="UP001300496">
    <property type="component" value="Unassembled WGS sequence"/>
</dbReference>
<dbReference type="InterPro" id="IPR017501">
    <property type="entry name" value="Phage_infect_YhgE_C"/>
</dbReference>
<reference evidence="7 8" key="1">
    <citation type="journal article" date="2024" name="Int. J. Syst. Evol. Microbiol.">
        <title>Microbacterium memoriense sp. nov., a member of the Actinomycetota from marine beach sediment of the north coast of Portugal.</title>
        <authorList>
            <person name="Santos J.D.N.D."/>
            <person name="Klimek D."/>
            <person name="Calusinska M."/>
            <person name="Lobo-da-Cunha A."/>
            <person name="Catita J."/>
            <person name="Goncalves H."/>
            <person name="Gonzalez I."/>
            <person name="Lage O.M."/>
        </authorList>
    </citation>
    <scope>NUCLEOTIDE SEQUENCE [LARGE SCALE GENOMIC DNA]</scope>
    <source>
        <strain evidence="7 8">PMIC_1C1B</strain>
    </source>
</reference>
<evidence type="ECO:0000256" key="4">
    <source>
        <dbReference type="ARBA" id="ARBA00023136"/>
    </source>
</evidence>
<keyword evidence="8" id="KW-1185">Reference proteome</keyword>
<dbReference type="PANTHER" id="PTHR43077:SF10">
    <property type="entry name" value="TRANSPORT PERMEASE PROTEIN"/>
    <property type="match status" value="1"/>
</dbReference>
<name>A0ABT2PET3_9MICO</name>
<dbReference type="EMBL" id="JAODOR010000014">
    <property type="protein sequence ID" value="MCT9003135.1"/>
    <property type="molecule type" value="Genomic_DNA"/>
</dbReference>
<sequence>MSGILHLIRRDLRHSVMNVMAIIVMFGLVVIPSLFTWFNVLASWDPFGNTENLTVAVASTDEGYQSDLVPVRVNVGEQVLSQLRANDQLNWVITSEDDAIDGTKSGRYYAAIVLPPSFSADMLTFYADGAQRTELAYYTNEKKNALAPKITGQGAEGVSAQISSVFTETLSDVALSLISSLSDYLTDADTQAALARVEARVGSVATQLRAGAQTAEMFEALAEGTIPLAQSASALVSGTGAAFGDTSDAAGSGAGAAQQLGDVLQSATTSVADALRTTAQGYAAAGASVDDLYAKVGTLSGSQADVLTTVAARVQQQIDDATSLRTTLVTEVRPQLPPAAQAALDDVVAQLDRAIGRQQELHDSLVQAATDITAGNAAAEASHQQVRDLVAQAIQAIQQAQDSYTGTLKPQLDALGSTLSVIDDDIGVVRGDLAQAAAGLSGASDSVVGTLQGAQALTAQLSTTLSDAATKFDGVQQAIARAAQTGDLAGLSEIVGSDPSVLATSLAEPVRVDRVEVFPVVSFGAGMAPLYTVLALWVGALLMTVAIRVDVSRDALPGEPELSPTQKYLGRYGIFAATGLAQSTLVVLGLILFVRIEPAHPFLLLLAGWVTSLMFSLIIYTFVIAFGNAGKALAVVLLVIQISGSGGAYPLQLLPPWFQGVSPFLPATHAISAIRSAIAGTYGADFWVSLGLLLAFMVPALLLGLVLRRPLISFNRGLVDAMASTKLM</sequence>